<evidence type="ECO:0000313" key="3">
    <source>
        <dbReference type="EMBL" id="TKA11109.1"/>
    </source>
</evidence>
<dbReference type="GO" id="GO:0016787">
    <property type="term" value="F:hydrolase activity"/>
    <property type="evidence" value="ECO:0007669"/>
    <property type="project" value="UniProtKB-KW"/>
</dbReference>
<feature type="compositionally biased region" description="Low complexity" evidence="1">
    <location>
        <begin position="381"/>
        <end position="397"/>
    </location>
</feature>
<dbReference type="PROSITE" id="PS50231">
    <property type="entry name" value="RICIN_B_LECTIN"/>
    <property type="match status" value="1"/>
</dbReference>
<reference evidence="3 4" key="1">
    <citation type="submission" date="2019-04" db="EMBL/GenBank/DDBJ databases">
        <title>Streptomyces oryziradicis sp. nov., a novel actinomycete isolated from rhizosphere soil of rice (Oryza sativa L.).</title>
        <authorList>
            <person name="Li C."/>
        </authorList>
    </citation>
    <scope>NUCLEOTIDE SEQUENCE [LARGE SCALE GENOMIC DNA]</scope>
    <source>
        <strain evidence="3 4">NEAU-C40</strain>
    </source>
</reference>
<dbReference type="SUPFAM" id="SSF50370">
    <property type="entry name" value="Ricin B-like lectins"/>
    <property type="match status" value="1"/>
</dbReference>
<feature type="region of interest" description="Disordered" evidence="1">
    <location>
        <begin position="560"/>
        <end position="629"/>
    </location>
</feature>
<dbReference type="OrthoDB" id="5056661at2"/>
<proteinExistence type="predicted"/>
<dbReference type="Pfam" id="PF00652">
    <property type="entry name" value="Ricin_B_lectin"/>
    <property type="match status" value="1"/>
</dbReference>
<keyword evidence="4" id="KW-1185">Reference proteome</keyword>
<comment type="caution">
    <text evidence="3">The sequence shown here is derived from an EMBL/GenBank/DDBJ whole genome shotgun (WGS) entry which is preliminary data.</text>
</comment>
<organism evidence="3 4">
    <name type="scientific">Actinacidiphila oryziradicis</name>
    <dbReference type="NCBI Taxonomy" id="2571141"/>
    <lineage>
        <taxon>Bacteria</taxon>
        <taxon>Bacillati</taxon>
        <taxon>Actinomycetota</taxon>
        <taxon>Actinomycetes</taxon>
        <taxon>Kitasatosporales</taxon>
        <taxon>Streptomycetaceae</taxon>
        <taxon>Actinacidiphila</taxon>
    </lineage>
</organism>
<protein>
    <submittedName>
        <fullName evidence="3">Hydrolase</fullName>
    </submittedName>
</protein>
<dbReference type="AlphaFoldDB" id="A0A4V5N1S8"/>
<dbReference type="EMBL" id="SUMC01000010">
    <property type="protein sequence ID" value="TKA11109.1"/>
    <property type="molecule type" value="Genomic_DNA"/>
</dbReference>
<dbReference type="InterPro" id="IPR035992">
    <property type="entry name" value="Ricin_B-like_lectins"/>
</dbReference>
<dbReference type="Proteomes" id="UP000305778">
    <property type="component" value="Unassembled WGS sequence"/>
</dbReference>
<feature type="domain" description="Ricin B lectin" evidence="2">
    <location>
        <begin position="407"/>
        <end position="531"/>
    </location>
</feature>
<gene>
    <name evidence="3" type="ORF">FCI23_14305</name>
</gene>
<name>A0A4V5N1S8_9ACTN</name>
<evidence type="ECO:0000313" key="4">
    <source>
        <dbReference type="Proteomes" id="UP000305778"/>
    </source>
</evidence>
<evidence type="ECO:0000256" key="1">
    <source>
        <dbReference type="SAM" id="MobiDB-lite"/>
    </source>
</evidence>
<dbReference type="InterPro" id="IPR000772">
    <property type="entry name" value="Ricin_B_lectin"/>
</dbReference>
<feature type="region of interest" description="Disordered" evidence="1">
    <location>
        <begin position="307"/>
        <end position="326"/>
    </location>
</feature>
<keyword evidence="3" id="KW-0378">Hydrolase</keyword>
<dbReference type="Gene3D" id="2.80.10.50">
    <property type="match status" value="1"/>
</dbReference>
<feature type="compositionally biased region" description="Gly residues" evidence="1">
    <location>
        <begin position="611"/>
        <end position="629"/>
    </location>
</feature>
<feature type="region of interest" description="Disordered" evidence="1">
    <location>
        <begin position="378"/>
        <end position="397"/>
    </location>
</feature>
<sequence>MMDPRGSNSGGVGHLTEESDQSLAAELRGSSGMKPGDYPVTELLARHWEPVFEYATLCTGSTQAAGMLTTAAFTRVFAEVQRQTGLTAVWRPRLLATVRAIAREWDTDQRRTALHPGLRTGAKGRGSADARFTTPEDRRLVFRAFSELPKPAQCLLWHAEVEAEDVAVPARLLGLGHDFHGVLAQLEQARELLRDGCLQAHLELAPDDKCRQFSRLLDVSVRRGGTGLDPDLRRHMARCDHCRYTAVQLDHSRGRLALFLAEAVIGWGARDYLGSRPARRAAQLGAIPATAPTSAAAAVLVPVPDASGRDVGPRHSVGGRPRVGSRVPAGRQALGAVLDRRPVLAGLGIAGGGVLALTMLFGALSGHSTTIGTTSGGTTVGAGAASPAPDPAQSQAAAGSLADGAMSGRLRNAETGLCLGIHGGQPELHAEAEAATCTASQAQQWSYETDGLLRSLADPDLCLNSHQDFALELGTCTAASEASAADVRYDLTIQGNLIPQWNQQLAVVPVSRERAAAAVLKSRDGSAAQRWALDTSGPSPQYQSVGLTVVGSLAPVGVTLPPARPTPTASATPTLSSSPSRSATVSPSPSSAGPSPTTESPCGGYCAPGDGSWGGGGGGWGGGGSRGGH</sequence>
<feature type="compositionally biased region" description="Low complexity" evidence="1">
    <location>
        <begin position="566"/>
        <end position="601"/>
    </location>
</feature>
<accession>A0A4V5N1S8</accession>
<evidence type="ECO:0000259" key="2">
    <source>
        <dbReference type="Pfam" id="PF00652"/>
    </source>
</evidence>